<dbReference type="AlphaFoldDB" id="D5RSK4"/>
<dbReference type="EMBL" id="ADVL01000746">
    <property type="protein sequence ID" value="EFH09719.1"/>
    <property type="molecule type" value="Genomic_DNA"/>
</dbReference>
<evidence type="ECO:0000313" key="2">
    <source>
        <dbReference type="Proteomes" id="UP000005324"/>
    </source>
</evidence>
<protein>
    <submittedName>
        <fullName evidence="1">Uncharacterized protein</fullName>
    </submittedName>
</protein>
<gene>
    <name evidence="1" type="ORF">HMPREF0731_4066</name>
</gene>
<comment type="caution">
    <text evidence="1">The sequence shown here is derived from an EMBL/GenBank/DDBJ whole genome shotgun (WGS) entry which is preliminary data.</text>
</comment>
<reference evidence="1 2" key="1">
    <citation type="submission" date="2010-04" db="EMBL/GenBank/DDBJ databases">
        <authorList>
            <person name="Qin X."/>
            <person name="Bachman B."/>
            <person name="Battles P."/>
            <person name="Bell A."/>
            <person name="Bess C."/>
            <person name="Bickham C."/>
            <person name="Chaboub L."/>
            <person name="Chen D."/>
            <person name="Coyle M."/>
            <person name="Deiros D.R."/>
            <person name="Dinh H."/>
            <person name="Forbes L."/>
            <person name="Fowler G."/>
            <person name="Francisco L."/>
            <person name="Fu Q."/>
            <person name="Gubbala S."/>
            <person name="Hale W."/>
            <person name="Han Y."/>
            <person name="Hemphill L."/>
            <person name="Highlander S.K."/>
            <person name="Hirani K."/>
            <person name="Hogues M."/>
            <person name="Jackson L."/>
            <person name="Jakkamsetti A."/>
            <person name="Javaid M."/>
            <person name="Jiang H."/>
            <person name="Korchina V."/>
            <person name="Kovar C."/>
            <person name="Lara F."/>
            <person name="Lee S."/>
            <person name="Mata R."/>
            <person name="Mathew T."/>
            <person name="Moen C."/>
            <person name="Morales K."/>
            <person name="Munidasa M."/>
            <person name="Nazareth L."/>
            <person name="Ngo R."/>
            <person name="Nguyen L."/>
            <person name="Okwuonu G."/>
            <person name="Ongeri F."/>
            <person name="Patil S."/>
            <person name="Petrosino J."/>
            <person name="Pham C."/>
            <person name="Pham P."/>
            <person name="Pu L.-L."/>
            <person name="Puazo M."/>
            <person name="Raj R."/>
            <person name="Reid J."/>
            <person name="Rouhana J."/>
            <person name="Saada N."/>
            <person name="Shang Y."/>
            <person name="Simmons D."/>
            <person name="Thornton R."/>
            <person name="Warren J."/>
            <person name="Weissenberger G."/>
            <person name="Zhang J."/>
            <person name="Zhang L."/>
            <person name="Zhou C."/>
            <person name="Zhu D."/>
            <person name="Muzny D."/>
            <person name="Worley K."/>
            <person name="Gibbs R."/>
        </authorList>
    </citation>
    <scope>NUCLEOTIDE SEQUENCE [LARGE SCALE GENOMIC DNA]</scope>
    <source>
        <strain evidence="1 2">ATCC 49957</strain>
    </source>
</reference>
<dbReference type="Proteomes" id="UP000005324">
    <property type="component" value="Unassembled WGS sequence"/>
</dbReference>
<feature type="non-terminal residue" evidence="1">
    <location>
        <position position="145"/>
    </location>
</feature>
<proteinExistence type="predicted"/>
<organism evidence="1 2">
    <name type="scientific">Pseudoroseomonas cervicalis ATCC 49957</name>
    <dbReference type="NCBI Taxonomy" id="525371"/>
    <lineage>
        <taxon>Bacteria</taxon>
        <taxon>Pseudomonadati</taxon>
        <taxon>Pseudomonadota</taxon>
        <taxon>Alphaproteobacteria</taxon>
        <taxon>Acetobacterales</taxon>
        <taxon>Roseomonadaceae</taxon>
        <taxon>Roseomonas</taxon>
    </lineage>
</organism>
<name>D5RSK4_9PROT</name>
<keyword evidence="2" id="KW-1185">Reference proteome</keyword>
<sequence length="145" mass="15061">MLALAMTAPPAIAAPPPAVVYEDDEIRVLHHPGGSAYTLVSFAGRQAGADGRGFWQAGQAARLGLDALGFVAKRANWYPTPSMARAAMAVAGLGRPLRLGYGLGMGGFGVLKHGRRLGLQRALAIGPRLPLDPRLAPRGTRPAGC</sequence>
<evidence type="ECO:0000313" key="1">
    <source>
        <dbReference type="EMBL" id="EFH09719.1"/>
    </source>
</evidence>
<accession>D5RSK4</accession>
<dbReference type="HOGENOM" id="CLU_1791065_0_0_5"/>